<feature type="transmembrane region" description="Helical" evidence="6">
    <location>
        <begin position="16"/>
        <end position="42"/>
    </location>
</feature>
<evidence type="ECO:0000256" key="6">
    <source>
        <dbReference type="SAM" id="Phobius"/>
    </source>
</evidence>
<feature type="transmembrane region" description="Helical" evidence="6">
    <location>
        <begin position="173"/>
        <end position="193"/>
    </location>
</feature>
<feature type="transmembrane region" description="Helical" evidence="6">
    <location>
        <begin position="54"/>
        <end position="73"/>
    </location>
</feature>
<feature type="transmembrane region" description="Helical" evidence="6">
    <location>
        <begin position="214"/>
        <end position="231"/>
    </location>
</feature>
<dbReference type="Proteomes" id="UP000664701">
    <property type="component" value="Chromosome"/>
</dbReference>
<dbReference type="InterPro" id="IPR050833">
    <property type="entry name" value="Poly_Biosynth_Transport"/>
</dbReference>
<evidence type="ECO:0000256" key="3">
    <source>
        <dbReference type="ARBA" id="ARBA00022692"/>
    </source>
</evidence>
<dbReference type="Pfam" id="PF01943">
    <property type="entry name" value="Polysacc_synt"/>
    <property type="match status" value="1"/>
</dbReference>
<dbReference type="PANTHER" id="PTHR30250:SF11">
    <property type="entry name" value="O-ANTIGEN TRANSPORTER-RELATED"/>
    <property type="match status" value="1"/>
</dbReference>
<feature type="transmembrane region" description="Helical" evidence="6">
    <location>
        <begin position="146"/>
        <end position="167"/>
    </location>
</feature>
<evidence type="ECO:0000313" key="8">
    <source>
        <dbReference type="Proteomes" id="UP000664701"/>
    </source>
</evidence>
<proteinExistence type="predicted"/>
<keyword evidence="2" id="KW-1003">Cell membrane</keyword>
<accession>A0ABZ2SRD9</accession>
<keyword evidence="5 6" id="KW-0472">Membrane</keyword>
<organism evidence="7 8">
    <name type="scientific">Candidatus Enterococcus lowellii</name>
    <dbReference type="NCBI Taxonomy" id="2230877"/>
    <lineage>
        <taxon>Bacteria</taxon>
        <taxon>Bacillati</taxon>
        <taxon>Bacillota</taxon>
        <taxon>Bacilli</taxon>
        <taxon>Lactobacillales</taxon>
        <taxon>Enterococcaceae</taxon>
        <taxon>Enterococcus</taxon>
    </lineage>
</organism>
<feature type="transmembrane region" description="Helical" evidence="6">
    <location>
        <begin position="359"/>
        <end position="381"/>
    </location>
</feature>
<feature type="transmembrane region" description="Helical" evidence="6">
    <location>
        <begin position="327"/>
        <end position="347"/>
    </location>
</feature>
<name>A0ABZ2SRD9_9ENTE</name>
<evidence type="ECO:0008006" key="9">
    <source>
        <dbReference type="Google" id="ProtNLM"/>
    </source>
</evidence>
<evidence type="ECO:0000256" key="2">
    <source>
        <dbReference type="ARBA" id="ARBA00022475"/>
    </source>
</evidence>
<evidence type="ECO:0000313" key="7">
    <source>
        <dbReference type="EMBL" id="WYJ78331.1"/>
    </source>
</evidence>
<dbReference type="RefSeq" id="WP_207942083.1">
    <property type="nucleotide sequence ID" value="NZ_CP147251.1"/>
</dbReference>
<feature type="transmembrane region" description="Helical" evidence="6">
    <location>
        <begin position="387"/>
        <end position="410"/>
    </location>
</feature>
<dbReference type="EMBL" id="CP147251">
    <property type="protein sequence ID" value="WYJ78331.1"/>
    <property type="molecule type" value="Genomic_DNA"/>
</dbReference>
<keyword evidence="3 6" id="KW-0812">Transmembrane</keyword>
<feature type="transmembrane region" description="Helical" evidence="6">
    <location>
        <begin position="251"/>
        <end position="273"/>
    </location>
</feature>
<evidence type="ECO:0000256" key="1">
    <source>
        <dbReference type="ARBA" id="ARBA00004651"/>
    </source>
</evidence>
<feature type="transmembrane region" description="Helical" evidence="6">
    <location>
        <begin position="293"/>
        <end position="315"/>
    </location>
</feature>
<feature type="transmembrane region" description="Helical" evidence="6">
    <location>
        <begin position="117"/>
        <end position="134"/>
    </location>
</feature>
<gene>
    <name evidence="7" type="ORF">DOK78_002988</name>
</gene>
<reference evidence="7 8" key="1">
    <citation type="submission" date="2021-03" db="EMBL/GenBank/DDBJ databases">
        <authorList>
            <person name="Gilmore M.S."/>
            <person name="Schwartzman J."/>
            <person name="Van Tyne D."/>
            <person name="Martin M."/>
            <person name="Earl A.M."/>
            <person name="Manson A.L."/>
            <person name="Straub T."/>
            <person name="Salamzade R."/>
            <person name="Saavedra J."/>
            <person name="Lebreton F."/>
            <person name="Prichula J."/>
            <person name="Schaufler K."/>
            <person name="Gaca A."/>
            <person name="Sgardioli B."/>
            <person name="Wagenaar J."/>
            <person name="Strong T."/>
        </authorList>
    </citation>
    <scope>NUCLEOTIDE SEQUENCE [LARGE SCALE GENOMIC DNA]</scope>
    <source>
        <strain evidence="7 8">DIV2402</strain>
    </source>
</reference>
<sequence>MDKNKLADKTMIKKTIIYFIGNFSSKVLGTLIIPIYAIYLSASELGNYDFQQTIAQFVSPIIVLAIWEGILRYTIGSSKEKMENIVSTSIIFSMIMCVASFVILHIIYSNISAFNEYLHLYILMITLTPVVSVLQFSSRGIGKNTSFVFSGIFSTIINIGLLIVLVVFMKMGIVGLLISTIGTQIFTIIYIYIHAKIFELFSFSKFSLNSLKILLSYSIPLIFNLVFAWFLNGFSRFFVNYTFGATENGIFAFSLKFAAILATIGQVISMVVIEDAILSKDDKHFINRFEKNIGIIFSTMLNLSILLIPLITISYQFITNNDFKSSLIYIPFVMLGTIFINMSTNVGSIFNVFSKTTSIFITSLLAAFSNIIGVVILSHFFGVLGVAFSYLISGFVLLLCRYILGSKIIYYKINWRDISIQIIIYTFVSFISLLNILIINIVLEIVLLLFYVYLYRKGLAKYINKFKERLIK</sequence>
<keyword evidence="4 6" id="KW-1133">Transmembrane helix</keyword>
<protein>
    <recommendedName>
        <fullName evidence="9">Polysaccharide biosynthesis protein C-terminal domain-containing protein</fullName>
    </recommendedName>
</protein>
<feature type="transmembrane region" description="Helical" evidence="6">
    <location>
        <begin position="85"/>
        <end position="111"/>
    </location>
</feature>
<keyword evidence="8" id="KW-1185">Reference proteome</keyword>
<dbReference type="PANTHER" id="PTHR30250">
    <property type="entry name" value="PST FAMILY PREDICTED COLANIC ACID TRANSPORTER"/>
    <property type="match status" value="1"/>
</dbReference>
<feature type="transmembrane region" description="Helical" evidence="6">
    <location>
        <begin position="422"/>
        <end position="454"/>
    </location>
</feature>
<evidence type="ECO:0000256" key="5">
    <source>
        <dbReference type="ARBA" id="ARBA00023136"/>
    </source>
</evidence>
<dbReference type="InterPro" id="IPR002797">
    <property type="entry name" value="Polysacc_synth"/>
</dbReference>
<reference evidence="7 8" key="2">
    <citation type="submission" date="2024-03" db="EMBL/GenBank/DDBJ databases">
        <title>The Genome Sequence of Enterococcus sp. DIV2402.</title>
        <authorList>
            <consortium name="The Broad Institute Genomics Platform"/>
            <consortium name="The Broad Institute Microbial Omics Core"/>
            <consortium name="The Broad Institute Genomic Center for Infectious Diseases"/>
            <person name="Earl A."/>
            <person name="Manson A."/>
            <person name="Gilmore M."/>
            <person name="Schwartman J."/>
            <person name="Shea T."/>
            <person name="Abouelleil A."/>
            <person name="Cao P."/>
            <person name="Chapman S."/>
            <person name="Cusick C."/>
            <person name="Young S."/>
            <person name="Neafsey D."/>
            <person name="Nusbaum C."/>
            <person name="Birren B."/>
        </authorList>
    </citation>
    <scope>NUCLEOTIDE SEQUENCE [LARGE SCALE GENOMIC DNA]</scope>
    <source>
        <strain evidence="7 8">DIV2402</strain>
    </source>
</reference>
<comment type="subcellular location">
    <subcellularLocation>
        <location evidence="1">Cell membrane</location>
        <topology evidence="1">Multi-pass membrane protein</topology>
    </subcellularLocation>
</comment>
<evidence type="ECO:0000256" key="4">
    <source>
        <dbReference type="ARBA" id="ARBA00022989"/>
    </source>
</evidence>